<dbReference type="PANTHER" id="PTHR13395:SF6">
    <property type="entry name" value="SISTER CHROMATID COHESION PROTEIN DCC1"/>
    <property type="match status" value="1"/>
</dbReference>
<keyword evidence="2" id="KW-0235">DNA replication</keyword>
<dbReference type="GO" id="GO:0006260">
    <property type="term" value="P:DNA replication"/>
    <property type="evidence" value="ECO:0007669"/>
    <property type="project" value="UniProtKB-KW"/>
</dbReference>
<gene>
    <name evidence="4" type="primary">DSCC1</name>
    <name evidence="4" type="ORF">HK100_012479</name>
</gene>
<dbReference type="GO" id="GO:0031390">
    <property type="term" value="C:Ctf18 RFC-like complex"/>
    <property type="evidence" value="ECO:0007669"/>
    <property type="project" value="InterPro"/>
</dbReference>
<comment type="caution">
    <text evidence="4">The sequence shown here is derived from an EMBL/GenBank/DDBJ whole genome shotgun (WGS) entry which is preliminary data.</text>
</comment>
<dbReference type="Proteomes" id="UP001211907">
    <property type="component" value="Unassembled WGS sequence"/>
</dbReference>
<dbReference type="EMBL" id="JADGJH010000009">
    <property type="protein sequence ID" value="KAJ3142627.1"/>
    <property type="molecule type" value="Genomic_DNA"/>
</dbReference>
<evidence type="ECO:0000256" key="1">
    <source>
        <dbReference type="ARBA" id="ARBA00007017"/>
    </source>
</evidence>
<evidence type="ECO:0000313" key="4">
    <source>
        <dbReference type="EMBL" id="KAJ3142627.1"/>
    </source>
</evidence>
<dbReference type="GO" id="GO:0034088">
    <property type="term" value="P:maintenance of mitotic sister chromatid cohesion"/>
    <property type="evidence" value="ECO:0007669"/>
    <property type="project" value="TreeGrafter"/>
</dbReference>
<comment type="similarity">
    <text evidence="1">Belongs to the DCC1 family.</text>
</comment>
<sequence length="398" mass="44962">MTIENTATLRYPALPQRNRNKYGGSETNNTDARCGFVWRLLQLPADIAPLFDSEANSSPLTIRGSESADAVITSDNATFALKLVQTSNTLMIVSKNNTEITATINPEDTPFMLKEPTFEYTVEASVKSYIEMEKVVPTAIDQLHALLAPTIYCGPYKEQKRVLAASTNRNNEKHLEYTLHDLGGVVQASRVELNAALNEIGAVEIGGVYRLVSPTFLNEFLHLFIASVDIDEKDYNAMINSDAVSMMADNDIPEEIILHCFHLITDELKQGSGIYKLSGPKICRFEQSQINVENFMDQWSKVTPSIFKPSLDYLQGLYILDEVSEIDCYIKYFPKSKLPAAAKERLEQLFHERRKWKATDIMPYIKDLAENSKKLDLILLKYGRVSKIGNIVYYTSRF</sequence>
<evidence type="ECO:0000313" key="5">
    <source>
        <dbReference type="Proteomes" id="UP001211907"/>
    </source>
</evidence>
<feature type="region of interest" description="Disordered" evidence="3">
    <location>
        <begin position="1"/>
        <end position="26"/>
    </location>
</feature>
<protein>
    <submittedName>
        <fullName evidence="4">Sister chromatid cohesion protein DCC1</fullName>
    </submittedName>
</protein>
<keyword evidence="5" id="KW-1185">Reference proteome</keyword>
<dbReference type="InterPro" id="IPR019128">
    <property type="entry name" value="Dcc1"/>
</dbReference>
<dbReference type="GO" id="GO:0000785">
    <property type="term" value="C:chromatin"/>
    <property type="evidence" value="ECO:0007669"/>
    <property type="project" value="TreeGrafter"/>
</dbReference>
<dbReference type="AlphaFoldDB" id="A0AAD5TAP6"/>
<evidence type="ECO:0000256" key="2">
    <source>
        <dbReference type="ARBA" id="ARBA00022705"/>
    </source>
</evidence>
<proteinExistence type="inferred from homology"/>
<dbReference type="Pfam" id="PF09724">
    <property type="entry name" value="Dcc1"/>
    <property type="match status" value="1"/>
</dbReference>
<reference evidence="4" key="1">
    <citation type="submission" date="2020-05" db="EMBL/GenBank/DDBJ databases">
        <title>Phylogenomic resolution of chytrid fungi.</title>
        <authorList>
            <person name="Stajich J.E."/>
            <person name="Amses K."/>
            <person name="Simmons R."/>
            <person name="Seto K."/>
            <person name="Myers J."/>
            <person name="Bonds A."/>
            <person name="Quandt C.A."/>
            <person name="Barry K."/>
            <person name="Liu P."/>
            <person name="Grigoriev I."/>
            <person name="Longcore J.E."/>
            <person name="James T.Y."/>
        </authorList>
    </citation>
    <scope>NUCLEOTIDE SEQUENCE</scope>
    <source>
        <strain evidence="4">JEL0513</strain>
    </source>
</reference>
<dbReference type="PANTHER" id="PTHR13395">
    <property type="entry name" value="SISTER CHROMATID COHESION PROTEIN DCC1-RELATED"/>
    <property type="match status" value="1"/>
</dbReference>
<dbReference type="GO" id="GO:0000775">
    <property type="term" value="C:chromosome, centromeric region"/>
    <property type="evidence" value="ECO:0007669"/>
    <property type="project" value="TreeGrafter"/>
</dbReference>
<name>A0AAD5TAP6_9FUNG</name>
<evidence type="ECO:0000256" key="3">
    <source>
        <dbReference type="SAM" id="MobiDB-lite"/>
    </source>
</evidence>
<accession>A0AAD5TAP6</accession>
<organism evidence="4 5">
    <name type="scientific">Physocladia obscura</name>
    <dbReference type="NCBI Taxonomy" id="109957"/>
    <lineage>
        <taxon>Eukaryota</taxon>
        <taxon>Fungi</taxon>
        <taxon>Fungi incertae sedis</taxon>
        <taxon>Chytridiomycota</taxon>
        <taxon>Chytridiomycota incertae sedis</taxon>
        <taxon>Chytridiomycetes</taxon>
        <taxon>Chytridiales</taxon>
        <taxon>Chytriomycetaceae</taxon>
        <taxon>Physocladia</taxon>
    </lineage>
</organism>